<evidence type="ECO:0000256" key="2">
    <source>
        <dbReference type="ARBA" id="ARBA00022801"/>
    </source>
</evidence>
<dbReference type="FunFam" id="3.60.20.30:FF:000001">
    <property type="entry name" value="Isoaspartyl peptidase/L-asparaginase"/>
    <property type="match status" value="1"/>
</dbReference>
<sequence>MDVSVCSAAFPLDGPGILVHGGAWDIPDEALADHRDGLRTAIEAGRAALSEGQAAADVAAEVVAALESHGAFDAGRGAMLNQEGRAQLDAGIMDGASLSYGSVMAVERLANPIRVARRLMDAGRGQVRMLAGRGAEQFAAAEGMSVVDNGDLVCEREKSRYEKLSGEAGVYHTSQSFLPGVPETQTSGGHDTVGCVVRDRDGRFAAATSTGGTPFKPPGRIGDSPLPGAGFYANEDAAVSSTGWGEAIAAVVLAHSVVRAVEEGTSLQNIATSCLEDMHRKIQNPDGEGACAGLIAVDRSEVVWAFTTPRMARAFWTPARGDVQIEIERR</sequence>
<feature type="site" description="Cleavage; by autolysis" evidence="7">
    <location>
        <begin position="191"/>
        <end position="192"/>
    </location>
</feature>
<evidence type="ECO:0000313" key="8">
    <source>
        <dbReference type="EMBL" id="PEN14920.1"/>
    </source>
</evidence>
<dbReference type="GO" id="GO:0005737">
    <property type="term" value="C:cytoplasm"/>
    <property type="evidence" value="ECO:0007669"/>
    <property type="project" value="TreeGrafter"/>
</dbReference>
<evidence type="ECO:0000256" key="7">
    <source>
        <dbReference type="PIRSR" id="PIRSR600246-3"/>
    </source>
</evidence>
<keyword evidence="1" id="KW-0645">Protease</keyword>
<evidence type="ECO:0000256" key="1">
    <source>
        <dbReference type="ARBA" id="ARBA00022670"/>
    </source>
</evidence>
<dbReference type="Gene3D" id="3.60.20.30">
    <property type="entry name" value="(Glycosyl)asparaginase"/>
    <property type="match status" value="1"/>
</dbReference>
<dbReference type="Proteomes" id="UP000220102">
    <property type="component" value="Unassembled WGS sequence"/>
</dbReference>
<dbReference type="RefSeq" id="WP_098073818.1">
    <property type="nucleotide sequence ID" value="NZ_PDEQ01000001.1"/>
</dbReference>
<feature type="binding site" evidence="6">
    <location>
        <begin position="220"/>
        <end position="223"/>
    </location>
    <ligand>
        <name>substrate</name>
    </ligand>
</feature>
<keyword evidence="3" id="KW-0068">Autocatalytic cleavage</keyword>
<dbReference type="GO" id="GO:0006508">
    <property type="term" value="P:proteolysis"/>
    <property type="evidence" value="ECO:0007669"/>
    <property type="project" value="UniProtKB-KW"/>
</dbReference>
<dbReference type="SUPFAM" id="SSF56235">
    <property type="entry name" value="N-terminal nucleophile aminohydrolases (Ntn hydrolases)"/>
    <property type="match status" value="1"/>
</dbReference>
<feature type="binding site" evidence="6">
    <location>
        <begin position="242"/>
        <end position="245"/>
    </location>
    <ligand>
        <name>substrate</name>
    </ligand>
</feature>
<protein>
    <recommendedName>
        <fullName evidence="4">Isoaspartyl peptidase</fullName>
    </recommendedName>
</protein>
<evidence type="ECO:0000256" key="5">
    <source>
        <dbReference type="PIRSR" id="PIRSR600246-1"/>
    </source>
</evidence>
<dbReference type="EMBL" id="PDEQ01000001">
    <property type="protein sequence ID" value="PEN14920.1"/>
    <property type="molecule type" value="Genomic_DNA"/>
</dbReference>
<organism evidence="8 9">
    <name type="scientific">Longibacter salinarum</name>
    <dbReference type="NCBI Taxonomy" id="1850348"/>
    <lineage>
        <taxon>Bacteria</taxon>
        <taxon>Pseudomonadati</taxon>
        <taxon>Rhodothermota</taxon>
        <taxon>Rhodothermia</taxon>
        <taxon>Rhodothermales</taxon>
        <taxon>Salisaetaceae</taxon>
        <taxon>Longibacter</taxon>
    </lineage>
</organism>
<name>A0A2A8D207_9BACT</name>
<evidence type="ECO:0000256" key="6">
    <source>
        <dbReference type="PIRSR" id="PIRSR600246-2"/>
    </source>
</evidence>
<dbReference type="InterPro" id="IPR029055">
    <property type="entry name" value="Ntn_hydrolases_N"/>
</dbReference>
<keyword evidence="9" id="KW-1185">Reference proteome</keyword>
<reference evidence="8 9" key="1">
    <citation type="submission" date="2017-10" db="EMBL/GenBank/DDBJ databases">
        <title>Draft genome of Longibacter Salinarum.</title>
        <authorList>
            <person name="Goh K.M."/>
            <person name="Shamsir M.S."/>
            <person name="Lim S.W."/>
        </authorList>
    </citation>
    <scope>NUCLEOTIDE SEQUENCE [LARGE SCALE GENOMIC DNA]</scope>
    <source>
        <strain evidence="8 9">KCTC 52045</strain>
    </source>
</reference>
<evidence type="ECO:0000256" key="3">
    <source>
        <dbReference type="ARBA" id="ARBA00022813"/>
    </source>
</evidence>
<dbReference type="InterPro" id="IPR000246">
    <property type="entry name" value="Peptidase_T2"/>
</dbReference>
<dbReference type="OrthoDB" id="9780217at2"/>
<evidence type="ECO:0000256" key="4">
    <source>
        <dbReference type="ARBA" id="ARBA00069124"/>
    </source>
</evidence>
<proteinExistence type="predicted"/>
<dbReference type="AlphaFoldDB" id="A0A2A8D207"/>
<dbReference type="PANTHER" id="PTHR10188">
    <property type="entry name" value="L-ASPARAGINASE"/>
    <property type="match status" value="1"/>
</dbReference>
<dbReference type="PANTHER" id="PTHR10188:SF6">
    <property type="entry name" value="N(4)-(BETA-N-ACETYLGLUCOSAMINYL)-L-ASPARAGINASE"/>
    <property type="match status" value="1"/>
</dbReference>
<feature type="active site" description="Nucleophile" evidence="5">
    <location>
        <position position="192"/>
    </location>
</feature>
<dbReference type="GO" id="GO:0008233">
    <property type="term" value="F:peptidase activity"/>
    <property type="evidence" value="ECO:0007669"/>
    <property type="project" value="UniProtKB-KW"/>
</dbReference>
<gene>
    <name evidence="8" type="ORF">CRI94_01100</name>
</gene>
<comment type="caution">
    <text evidence="8">The sequence shown here is derived from an EMBL/GenBank/DDBJ whole genome shotgun (WGS) entry which is preliminary data.</text>
</comment>
<evidence type="ECO:0000313" key="9">
    <source>
        <dbReference type="Proteomes" id="UP000220102"/>
    </source>
</evidence>
<dbReference type="Pfam" id="PF01112">
    <property type="entry name" value="Asparaginase_2"/>
    <property type="match status" value="1"/>
</dbReference>
<accession>A0A2A8D207</accession>
<dbReference type="GO" id="GO:0016811">
    <property type="term" value="F:hydrolase activity, acting on carbon-nitrogen (but not peptide) bonds, in linear amides"/>
    <property type="evidence" value="ECO:0007669"/>
    <property type="project" value="UniProtKB-ARBA"/>
</dbReference>
<keyword evidence="2" id="KW-0378">Hydrolase</keyword>